<protein>
    <submittedName>
        <fullName evidence="2">DUF2784 domain-containing protein</fullName>
    </submittedName>
</protein>
<proteinExistence type="predicted"/>
<feature type="transmembrane region" description="Helical" evidence="1">
    <location>
        <begin position="95"/>
        <end position="114"/>
    </location>
</feature>
<keyword evidence="1" id="KW-0812">Transmembrane</keyword>
<dbReference type="Pfam" id="PF10861">
    <property type="entry name" value="DUF2784"/>
    <property type="match status" value="1"/>
</dbReference>
<dbReference type="EMBL" id="BAABGJ010000075">
    <property type="protein sequence ID" value="GAA4351478.1"/>
    <property type="molecule type" value="Genomic_DNA"/>
</dbReference>
<dbReference type="Proteomes" id="UP001500975">
    <property type="component" value="Unassembled WGS sequence"/>
</dbReference>
<evidence type="ECO:0000313" key="2">
    <source>
        <dbReference type="EMBL" id="GAA4351478.1"/>
    </source>
</evidence>
<reference evidence="3" key="1">
    <citation type="journal article" date="2019" name="Int. J. Syst. Evol. Microbiol.">
        <title>The Global Catalogue of Microorganisms (GCM) 10K type strain sequencing project: providing services to taxonomists for standard genome sequencing and annotation.</title>
        <authorList>
            <consortium name="The Broad Institute Genomics Platform"/>
            <consortium name="The Broad Institute Genome Sequencing Center for Infectious Disease"/>
            <person name="Wu L."/>
            <person name="Ma J."/>
        </authorList>
    </citation>
    <scope>NUCLEOTIDE SEQUENCE [LARGE SCALE GENOMIC DNA]</scope>
    <source>
        <strain evidence="3">JCM 17804</strain>
    </source>
</reference>
<keyword evidence="3" id="KW-1185">Reference proteome</keyword>
<keyword evidence="1" id="KW-0472">Membrane</keyword>
<gene>
    <name evidence="2" type="ORF">GCM10023165_39720</name>
</gene>
<evidence type="ECO:0000256" key="1">
    <source>
        <dbReference type="SAM" id="Phobius"/>
    </source>
</evidence>
<accession>A0ABP8I5H5</accession>
<sequence length="123" mass="13679">MHAALLADAVLVLHGVFILFVVAGGLLLWRWPLVAVLHLPAVAWGGWISWTGEVCPLTPLENALRRAAGQSGYEGGFVEHYLLGAIYPEYLTREWQIGMGVFVVLLNLGAYALLWRRARLRSR</sequence>
<evidence type="ECO:0000313" key="3">
    <source>
        <dbReference type="Proteomes" id="UP001500975"/>
    </source>
</evidence>
<keyword evidence="1" id="KW-1133">Transmembrane helix</keyword>
<organism evidence="2 3">
    <name type="scientific">Variovorax defluvii</name>
    <dbReference type="NCBI Taxonomy" id="913761"/>
    <lineage>
        <taxon>Bacteria</taxon>
        <taxon>Pseudomonadati</taxon>
        <taxon>Pseudomonadota</taxon>
        <taxon>Betaproteobacteria</taxon>
        <taxon>Burkholderiales</taxon>
        <taxon>Comamonadaceae</taxon>
        <taxon>Variovorax</taxon>
    </lineage>
</organism>
<dbReference type="InterPro" id="IPR021218">
    <property type="entry name" value="DUF2784"/>
</dbReference>
<comment type="caution">
    <text evidence="2">The sequence shown here is derived from an EMBL/GenBank/DDBJ whole genome shotgun (WGS) entry which is preliminary data.</text>
</comment>
<feature type="transmembrane region" description="Helical" evidence="1">
    <location>
        <begin position="9"/>
        <end position="29"/>
    </location>
</feature>
<dbReference type="RefSeq" id="WP_345540076.1">
    <property type="nucleotide sequence ID" value="NZ_BAABGJ010000075.1"/>
</dbReference>
<name>A0ABP8I5H5_9BURK</name>